<organism evidence="1 2">
    <name type="scientific">Synaphobranchus kaupii</name>
    <name type="common">Kaup's arrowtooth eel</name>
    <dbReference type="NCBI Taxonomy" id="118154"/>
    <lineage>
        <taxon>Eukaryota</taxon>
        <taxon>Metazoa</taxon>
        <taxon>Chordata</taxon>
        <taxon>Craniata</taxon>
        <taxon>Vertebrata</taxon>
        <taxon>Euteleostomi</taxon>
        <taxon>Actinopterygii</taxon>
        <taxon>Neopterygii</taxon>
        <taxon>Teleostei</taxon>
        <taxon>Anguilliformes</taxon>
        <taxon>Synaphobranchidae</taxon>
        <taxon>Synaphobranchus</taxon>
    </lineage>
</organism>
<keyword evidence="2" id="KW-1185">Reference proteome</keyword>
<evidence type="ECO:0000313" key="1">
    <source>
        <dbReference type="EMBL" id="KAJ8371154.1"/>
    </source>
</evidence>
<name>A0A9Q1G0C8_SYNKA</name>
<dbReference type="EMBL" id="JAINUF010000003">
    <property type="protein sequence ID" value="KAJ8371154.1"/>
    <property type="molecule type" value="Genomic_DNA"/>
</dbReference>
<dbReference type="AlphaFoldDB" id="A0A9Q1G0C8"/>
<proteinExistence type="predicted"/>
<comment type="caution">
    <text evidence="1">The sequence shown here is derived from an EMBL/GenBank/DDBJ whole genome shotgun (WGS) entry which is preliminary data.</text>
</comment>
<protein>
    <submittedName>
        <fullName evidence="1">Uncharacterized protein</fullName>
    </submittedName>
</protein>
<reference evidence="1" key="1">
    <citation type="journal article" date="2023" name="Science">
        <title>Genome structures resolve the early diversification of teleost fishes.</title>
        <authorList>
            <person name="Parey E."/>
            <person name="Louis A."/>
            <person name="Montfort J."/>
            <person name="Bouchez O."/>
            <person name="Roques C."/>
            <person name="Iampietro C."/>
            <person name="Lluch J."/>
            <person name="Castinel A."/>
            <person name="Donnadieu C."/>
            <person name="Desvignes T."/>
            <person name="Floi Bucao C."/>
            <person name="Jouanno E."/>
            <person name="Wen M."/>
            <person name="Mejri S."/>
            <person name="Dirks R."/>
            <person name="Jansen H."/>
            <person name="Henkel C."/>
            <person name="Chen W.J."/>
            <person name="Zahm M."/>
            <person name="Cabau C."/>
            <person name="Klopp C."/>
            <person name="Thompson A.W."/>
            <person name="Robinson-Rechavi M."/>
            <person name="Braasch I."/>
            <person name="Lecointre G."/>
            <person name="Bobe J."/>
            <person name="Postlethwait J.H."/>
            <person name="Berthelot C."/>
            <person name="Roest Crollius H."/>
            <person name="Guiguen Y."/>
        </authorList>
    </citation>
    <scope>NUCLEOTIDE SEQUENCE</scope>
    <source>
        <strain evidence="1">WJC10195</strain>
    </source>
</reference>
<accession>A0A9Q1G0C8</accession>
<sequence>MKSRESAVQCAHLGHVFISTAQNTPAPPVYRVLKNHSLTCPTVSLTVGLVQCVTQEEKADHGTIRELEQKTRCDREGFNPWTVEVSAA</sequence>
<gene>
    <name evidence="1" type="ORF">SKAU_G00111820</name>
</gene>
<dbReference type="Proteomes" id="UP001152622">
    <property type="component" value="Chromosome 3"/>
</dbReference>
<evidence type="ECO:0000313" key="2">
    <source>
        <dbReference type="Proteomes" id="UP001152622"/>
    </source>
</evidence>